<dbReference type="InterPro" id="IPR001789">
    <property type="entry name" value="Sig_transdc_resp-reg_receiver"/>
</dbReference>
<dbReference type="GO" id="GO:0000156">
    <property type="term" value="F:phosphorelay response regulator activity"/>
    <property type="evidence" value="ECO:0007669"/>
    <property type="project" value="TreeGrafter"/>
</dbReference>
<dbReference type="Gene3D" id="3.40.50.2300">
    <property type="match status" value="1"/>
</dbReference>
<dbReference type="RefSeq" id="WP_338536883.1">
    <property type="nucleotide sequence ID" value="NZ_AP028654.1"/>
</dbReference>
<protein>
    <recommendedName>
        <fullName evidence="1">Stage 0 sporulation protein A homolog</fullName>
    </recommendedName>
</protein>
<proteinExistence type="predicted"/>
<comment type="function">
    <text evidence="7">May play the central regulatory role in sporulation. It may be an element of the effector pathway responsible for the activation of sporulation genes in response to nutritional stress. Spo0A may act in concert with spo0H (a sigma factor) to control the expression of some genes that are critical to the sporulation process.</text>
</comment>
<evidence type="ECO:0000256" key="3">
    <source>
        <dbReference type="ARBA" id="ARBA00023012"/>
    </source>
</evidence>
<sequence>MKKILIIEDDLSIGEVERDYLEISGFEVEVKNNGLSGLKSAQSNIFDLIIMDIMLPGIDGFKITKELRKTIDIPIIMVSAKTEEIDKIRGLGLGVDDYMTKPFSPNELVARVKAHISRYEMLKSSTINKNKIVEVKGITINTENRQVFVNSKEIDLTVKEYDLLLLLTSAPNKVFTKEEIFEKVWGFNSERDIPTITVHIRKLREKIEFNPSKPEYIITVWGIGYKIIN</sequence>
<keyword evidence="6" id="KW-0804">Transcription</keyword>
<keyword evidence="2 8" id="KW-0597">Phosphoprotein</keyword>
<keyword evidence="5 9" id="KW-0238">DNA-binding</keyword>
<accession>A0AAU9EQ39</accession>
<dbReference type="InterPro" id="IPR011006">
    <property type="entry name" value="CheY-like_superfamily"/>
</dbReference>
<dbReference type="SMART" id="SM00448">
    <property type="entry name" value="REC"/>
    <property type="match status" value="1"/>
</dbReference>
<evidence type="ECO:0000256" key="7">
    <source>
        <dbReference type="ARBA" id="ARBA00024867"/>
    </source>
</evidence>
<evidence type="ECO:0000256" key="9">
    <source>
        <dbReference type="PROSITE-ProRule" id="PRU01091"/>
    </source>
</evidence>
<dbReference type="Proteomes" id="UP001321786">
    <property type="component" value="Chromosome"/>
</dbReference>
<dbReference type="AlphaFoldDB" id="A0AAU9EQ39"/>
<dbReference type="GO" id="GO:0006355">
    <property type="term" value="P:regulation of DNA-templated transcription"/>
    <property type="evidence" value="ECO:0007669"/>
    <property type="project" value="InterPro"/>
</dbReference>
<reference evidence="12 13" key="1">
    <citation type="submission" date="2023-08" db="EMBL/GenBank/DDBJ databases">
        <title>Helicovermis profunda gen. nov., sp. nov., a novel mesophilic, fermentative bacterium within the Bacillota from a deep-sea hydrothermal vent chimney.</title>
        <authorList>
            <person name="Miyazaki U."/>
            <person name="Mizutani D."/>
            <person name="Hashimoto Y."/>
            <person name="Tame A."/>
            <person name="Sawayama S."/>
            <person name="Miyazaki J."/>
            <person name="Takai K."/>
            <person name="Nakagawa S."/>
        </authorList>
    </citation>
    <scope>NUCLEOTIDE SEQUENCE [LARGE SCALE GENOMIC DNA]</scope>
    <source>
        <strain evidence="12 13">S502</strain>
    </source>
</reference>
<evidence type="ECO:0000259" key="10">
    <source>
        <dbReference type="PROSITE" id="PS50110"/>
    </source>
</evidence>
<keyword evidence="3" id="KW-0902">Two-component regulatory system</keyword>
<evidence type="ECO:0000313" key="12">
    <source>
        <dbReference type="EMBL" id="BEP28570.1"/>
    </source>
</evidence>
<evidence type="ECO:0000256" key="8">
    <source>
        <dbReference type="PROSITE-ProRule" id="PRU00169"/>
    </source>
</evidence>
<dbReference type="FunFam" id="3.40.50.2300:FF:000001">
    <property type="entry name" value="DNA-binding response regulator PhoB"/>
    <property type="match status" value="1"/>
</dbReference>
<organism evidence="12 13">
    <name type="scientific">Helicovermis profundi</name>
    <dbReference type="NCBI Taxonomy" id="3065157"/>
    <lineage>
        <taxon>Bacteria</taxon>
        <taxon>Bacillati</taxon>
        <taxon>Bacillota</taxon>
        <taxon>Clostridia</taxon>
        <taxon>Helicovermis</taxon>
    </lineage>
</organism>
<dbReference type="Gene3D" id="6.10.250.690">
    <property type="match status" value="1"/>
</dbReference>
<dbReference type="KEGG" id="hprf:HLPR_09010"/>
<evidence type="ECO:0000256" key="4">
    <source>
        <dbReference type="ARBA" id="ARBA00023015"/>
    </source>
</evidence>
<name>A0AAU9EQ39_9FIRM</name>
<dbReference type="GO" id="GO:0000976">
    <property type="term" value="F:transcription cis-regulatory region binding"/>
    <property type="evidence" value="ECO:0007669"/>
    <property type="project" value="TreeGrafter"/>
</dbReference>
<dbReference type="InterPro" id="IPR039420">
    <property type="entry name" value="WalR-like"/>
</dbReference>
<evidence type="ECO:0000256" key="2">
    <source>
        <dbReference type="ARBA" id="ARBA00022553"/>
    </source>
</evidence>
<keyword evidence="13" id="KW-1185">Reference proteome</keyword>
<dbReference type="SUPFAM" id="SSF52172">
    <property type="entry name" value="CheY-like"/>
    <property type="match status" value="1"/>
</dbReference>
<feature type="domain" description="OmpR/PhoB-type" evidence="11">
    <location>
        <begin position="130"/>
        <end position="229"/>
    </location>
</feature>
<feature type="domain" description="Response regulatory" evidence="10">
    <location>
        <begin position="3"/>
        <end position="116"/>
    </location>
</feature>
<evidence type="ECO:0000256" key="5">
    <source>
        <dbReference type="ARBA" id="ARBA00023125"/>
    </source>
</evidence>
<dbReference type="PROSITE" id="PS50110">
    <property type="entry name" value="RESPONSE_REGULATORY"/>
    <property type="match status" value="1"/>
</dbReference>
<dbReference type="PANTHER" id="PTHR48111">
    <property type="entry name" value="REGULATOR OF RPOS"/>
    <property type="match status" value="1"/>
</dbReference>
<evidence type="ECO:0000259" key="11">
    <source>
        <dbReference type="PROSITE" id="PS51755"/>
    </source>
</evidence>
<evidence type="ECO:0000256" key="1">
    <source>
        <dbReference type="ARBA" id="ARBA00018672"/>
    </source>
</evidence>
<dbReference type="PROSITE" id="PS51755">
    <property type="entry name" value="OMPR_PHOB"/>
    <property type="match status" value="1"/>
</dbReference>
<dbReference type="InterPro" id="IPR001867">
    <property type="entry name" value="OmpR/PhoB-type_DNA-bd"/>
</dbReference>
<dbReference type="GO" id="GO:0032993">
    <property type="term" value="C:protein-DNA complex"/>
    <property type="evidence" value="ECO:0007669"/>
    <property type="project" value="TreeGrafter"/>
</dbReference>
<dbReference type="Gene3D" id="1.10.10.10">
    <property type="entry name" value="Winged helix-like DNA-binding domain superfamily/Winged helix DNA-binding domain"/>
    <property type="match status" value="1"/>
</dbReference>
<evidence type="ECO:0000313" key="13">
    <source>
        <dbReference type="Proteomes" id="UP001321786"/>
    </source>
</evidence>
<dbReference type="CDD" id="cd17574">
    <property type="entry name" value="REC_OmpR"/>
    <property type="match status" value="1"/>
</dbReference>
<dbReference type="Pfam" id="PF00486">
    <property type="entry name" value="Trans_reg_C"/>
    <property type="match status" value="1"/>
</dbReference>
<dbReference type="Pfam" id="PF00072">
    <property type="entry name" value="Response_reg"/>
    <property type="match status" value="1"/>
</dbReference>
<feature type="modified residue" description="4-aspartylphosphate" evidence="8">
    <location>
        <position position="52"/>
    </location>
</feature>
<gene>
    <name evidence="12" type="ORF">HLPR_09010</name>
</gene>
<keyword evidence="4" id="KW-0805">Transcription regulation</keyword>
<dbReference type="CDD" id="cd00383">
    <property type="entry name" value="trans_reg_C"/>
    <property type="match status" value="1"/>
</dbReference>
<dbReference type="GO" id="GO:0005829">
    <property type="term" value="C:cytosol"/>
    <property type="evidence" value="ECO:0007669"/>
    <property type="project" value="TreeGrafter"/>
</dbReference>
<dbReference type="InterPro" id="IPR036388">
    <property type="entry name" value="WH-like_DNA-bd_sf"/>
</dbReference>
<feature type="DNA-binding region" description="OmpR/PhoB-type" evidence="9">
    <location>
        <begin position="130"/>
        <end position="229"/>
    </location>
</feature>
<evidence type="ECO:0000256" key="6">
    <source>
        <dbReference type="ARBA" id="ARBA00023163"/>
    </source>
</evidence>
<dbReference type="PANTHER" id="PTHR48111:SF26">
    <property type="entry name" value="STAGE 0 SPORULATION PROTEIN A HOMOLOG"/>
    <property type="match status" value="1"/>
</dbReference>
<dbReference type="SMART" id="SM00862">
    <property type="entry name" value="Trans_reg_C"/>
    <property type="match status" value="1"/>
</dbReference>
<dbReference type="EMBL" id="AP028654">
    <property type="protein sequence ID" value="BEP28570.1"/>
    <property type="molecule type" value="Genomic_DNA"/>
</dbReference>
<dbReference type="FunFam" id="1.10.10.10:FF:000018">
    <property type="entry name" value="DNA-binding response regulator ResD"/>
    <property type="match status" value="1"/>
</dbReference>